<feature type="non-terminal residue" evidence="1">
    <location>
        <position position="200"/>
    </location>
</feature>
<accession>X1TI29</accession>
<evidence type="ECO:0000313" key="1">
    <source>
        <dbReference type="EMBL" id="GAI79704.1"/>
    </source>
</evidence>
<organism evidence="1">
    <name type="scientific">marine sediment metagenome</name>
    <dbReference type="NCBI Taxonomy" id="412755"/>
    <lineage>
        <taxon>unclassified sequences</taxon>
        <taxon>metagenomes</taxon>
        <taxon>ecological metagenomes</taxon>
    </lineage>
</organism>
<name>X1TI29_9ZZZZ</name>
<sequence>MDEFAGMMNNPLEKPEGVNCIRHDYCVGTPEGKPNKKWMNFFGEIPPNHPEWGNPNKRIPAYMDKIDSGSVNIASDTSDFISFMFHGSKLRGYWIAKRESPRSENWVFSKSALPGEPRTETQARHQRDQCMECNKSPVYECIWAEGRGHAWFCEKHFKEWATKGDGKGDIIYVKEVKDNEAAKKFSENTNPNIWPRLKAE</sequence>
<proteinExistence type="predicted"/>
<comment type="caution">
    <text evidence="1">The sequence shown here is derived from an EMBL/GenBank/DDBJ whole genome shotgun (WGS) entry which is preliminary data.</text>
</comment>
<dbReference type="EMBL" id="BARW01012038">
    <property type="protein sequence ID" value="GAI79704.1"/>
    <property type="molecule type" value="Genomic_DNA"/>
</dbReference>
<protein>
    <submittedName>
        <fullName evidence="1">Uncharacterized protein</fullName>
    </submittedName>
</protein>
<dbReference type="AlphaFoldDB" id="X1TI29"/>
<reference evidence="1" key="1">
    <citation type="journal article" date="2014" name="Front. Microbiol.">
        <title>High frequency of phylogenetically diverse reductive dehalogenase-homologous genes in deep subseafloor sedimentary metagenomes.</title>
        <authorList>
            <person name="Kawai M."/>
            <person name="Futagami T."/>
            <person name="Toyoda A."/>
            <person name="Takaki Y."/>
            <person name="Nishi S."/>
            <person name="Hori S."/>
            <person name="Arai W."/>
            <person name="Tsubouchi T."/>
            <person name="Morono Y."/>
            <person name="Uchiyama I."/>
            <person name="Ito T."/>
            <person name="Fujiyama A."/>
            <person name="Inagaki F."/>
            <person name="Takami H."/>
        </authorList>
    </citation>
    <scope>NUCLEOTIDE SEQUENCE</scope>
    <source>
        <strain evidence="1">Expedition CK06-06</strain>
    </source>
</reference>
<gene>
    <name evidence="1" type="ORF">S12H4_22907</name>
</gene>